<dbReference type="EMBL" id="GBXM01051401">
    <property type="protein sequence ID" value="JAH57176.1"/>
    <property type="molecule type" value="Transcribed_RNA"/>
</dbReference>
<protein>
    <submittedName>
        <fullName evidence="1">Uncharacterized protein</fullName>
    </submittedName>
</protein>
<organism evidence="1">
    <name type="scientific">Anguilla anguilla</name>
    <name type="common">European freshwater eel</name>
    <name type="synonym">Muraena anguilla</name>
    <dbReference type="NCBI Taxonomy" id="7936"/>
    <lineage>
        <taxon>Eukaryota</taxon>
        <taxon>Metazoa</taxon>
        <taxon>Chordata</taxon>
        <taxon>Craniata</taxon>
        <taxon>Vertebrata</taxon>
        <taxon>Euteleostomi</taxon>
        <taxon>Actinopterygii</taxon>
        <taxon>Neopterygii</taxon>
        <taxon>Teleostei</taxon>
        <taxon>Anguilliformes</taxon>
        <taxon>Anguillidae</taxon>
        <taxon>Anguilla</taxon>
    </lineage>
</organism>
<dbReference type="AlphaFoldDB" id="A0A0E9TUC3"/>
<accession>A0A0E9TUC3</accession>
<reference evidence="1" key="2">
    <citation type="journal article" date="2015" name="Fish Shellfish Immunol.">
        <title>Early steps in the European eel (Anguilla anguilla)-Vibrio vulnificus interaction in the gills: Role of the RtxA13 toxin.</title>
        <authorList>
            <person name="Callol A."/>
            <person name="Pajuelo D."/>
            <person name="Ebbesson L."/>
            <person name="Teles M."/>
            <person name="MacKenzie S."/>
            <person name="Amaro C."/>
        </authorList>
    </citation>
    <scope>NUCLEOTIDE SEQUENCE</scope>
</reference>
<proteinExistence type="predicted"/>
<reference evidence="1" key="1">
    <citation type="submission" date="2014-11" db="EMBL/GenBank/DDBJ databases">
        <authorList>
            <person name="Amaro Gonzalez C."/>
        </authorList>
    </citation>
    <scope>NUCLEOTIDE SEQUENCE</scope>
</reference>
<evidence type="ECO:0000313" key="1">
    <source>
        <dbReference type="EMBL" id="JAH57176.1"/>
    </source>
</evidence>
<sequence length="24" mass="2749">MIAVDVLFFIVDTGLCYVCSVFFF</sequence>
<name>A0A0E9TUC3_ANGAN</name>